<comment type="caution">
    <text evidence="8">The sequence shown here is derived from an EMBL/GenBank/DDBJ whole genome shotgun (WGS) entry which is preliminary data.</text>
</comment>
<keyword evidence="3 6" id="KW-1133">Transmembrane helix</keyword>
<feature type="transmembrane region" description="Helical" evidence="6">
    <location>
        <begin position="93"/>
        <end position="113"/>
    </location>
</feature>
<feature type="transmembrane region" description="Helical" evidence="6">
    <location>
        <begin position="63"/>
        <end position="81"/>
    </location>
</feature>
<reference evidence="8" key="1">
    <citation type="submission" date="2020-11" db="EMBL/GenBank/DDBJ databases">
        <authorList>
            <consortium name="DOE Joint Genome Institute"/>
            <person name="Ahrendt S."/>
            <person name="Riley R."/>
            <person name="Andreopoulos W."/>
            <person name="Labutti K."/>
            <person name="Pangilinan J."/>
            <person name="Ruiz-Duenas F.J."/>
            <person name="Barrasa J.M."/>
            <person name="Sanchez-Garcia M."/>
            <person name="Camarero S."/>
            <person name="Miyauchi S."/>
            <person name="Serrano A."/>
            <person name="Linde D."/>
            <person name="Babiker R."/>
            <person name="Drula E."/>
            <person name="Ayuso-Fernandez I."/>
            <person name="Pacheco R."/>
            <person name="Padilla G."/>
            <person name="Ferreira P."/>
            <person name="Barriuso J."/>
            <person name="Kellner H."/>
            <person name="Castanera R."/>
            <person name="Alfaro M."/>
            <person name="Ramirez L."/>
            <person name="Pisabarro A.G."/>
            <person name="Kuo A."/>
            <person name="Tritt A."/>
            <person name="Lipzen A."/>
            <person name="He G."/>
            <person name="Yan M."/>
            <person name="Ng V."/>
            <person name="Cullen D."/>
            <person name="Martin F."/>
            <person name="Rosso M.-N."/>
            <person name="Henrissat B."/>
            <person name="Hibbett D."/>
            <person name="Martinez A.T."/>
            <person name="Grigoriev I.V."/>
        </authorList>
    </citation>
    <scope>NUCLEOTIDE SEQUENCE</scope>
    <source>
        <strain evidence="8">AH 40177</strain>
    </source>
</reference>
<dbReference type="PROSITE" id="PS50850">
    <property type="entry name" value="MFS"/>
    <property type="match status" value="1"/>
</dbReference>
<evidence type="ECO:0000256" key="1">
    <source>
        <dbReference type="ARBA" id="ARBA00004141"/>
    </source>
</evidence>
<evidence type="ECO:0000256" key="4">
    <source>
        <dbReference type="ARBA" id="ARBA00023136"/>
    </source>
</evidence>
<dbReference type="PANTHER" id="PTHR23501">
    <property type="entry name" value="MAJOR FACILITATOR SUPERFAMILY"/>
    <property type="match status" value="1"/>
</dbReference>
<dbReference type="InterPro" id="IPR020846">
    <property type="entry name" value="MFS_dom"/>
</dbReference>
<name>A0A9P5PL58_9AGAR</name>
<dbReference type="InterPro" id="IPR011701">
    <property type="entry name" value="MFS"/>
</dbReference>
<feature type="transmembrane region" description="Helical" evidence="6">
    <location>
        <begin position="496"/>
        <end position="518"/>
    </location>
</feature>
<evidence type="ECO:0000256" key="2">
    <source>
        <dbReference type="ARBA" id="ARBA00022692"/>
    </source>
</evidence>
<dbReference type="OrthoDB" id="10021397at2759"/>
<dbReference type="SUPFAM" id="SSF103473">
    <property type="entry name" value="MFS general substrate transporter"/>
    <property type="match status" value="1"/>
</dbReference>
<gene>
    <name evidence="8" type="ORF">BDP27DRAFT_1298909</name>
</gene>
<feature type="domain" description="Major facilitator superfamily (MFS) profile" evidence="7">
    <location>
        <begin position="29"/>
        <end position="522"/>
    </location>
</feature>
<protein>
    <submittedName>
        <fullName evidence="8">ABC transporter</fullName>
    </submittedName>
</protein>
<keyword evidence="4 6" id="KW-0472">Membrane</keyword>
<dbReference type="Proteomes" id="UP000772434">
    <property type="component" value="Unassembled WGS sequence"/>
</dbReference>
<dbReference type="InterPro" id="IPR036259">
    <property type="entry name" value="MFS_trans_sf"/>
</dbReference>
<feature type="transmembrane region" description="Helical" evidence="6">
    <location>
        <begin position="152"/>
        <end position="174"/>
    </location>
</feature>
<feature type="transmembrane region" description="Helical" evidence="6">
    <location>
        <begin position="119"/>
        <end position="140"/>
    </location>
</feature>
<evidence type="ECO:0000256" key="5">
    <source>
        <dbReference type="SAM" id="MobiDB-lite"/>
    </source>
</evidence>
<evidence type="ECO:0000256" key="3">
    <source>
        <dbReference type="ARBA" id="ARBA00022989"/>
    </source>
</evidence>
<feature type="transmembrane region" description="Helical" evidence="6">
    <location>
        <begin position="297"/>
        <end position="317"/>
    </location>
</feature>
<dbReference type="AlphaFoldDB" id="A0A9P5PL58"/>
<feature type="transmembrane region" description="Helical" evidence="6">
    <location>
        <begin position="260"/>
        <end position="277"/>
    </location>
</feature>
<sequence length="569" mass="60577">MASDTTVQVVKAPVAPPSTVVTGKKLALVFVAMLLALLLCALDQTILATALPHIASDFDSFSLQGWIATAFILTQTVFLLFYGQLLRIFPAKWVFISAIIVFELGSLICGVAQTVGQLIVGRTISGVGASGIFVGILQITAQSTRLEDRPRLFGLFGAVFALASVIGPLIGGAFTDRVTWRWCFFLNLPLGGASLVAVTFLLKAAPPLGSDPTKRSRGDIFRQLAQLDYIGATLIAAAVTCLVLALQWGGNTKPWNDKAVIISFVFAGLTGIAFVAWEIYYSPKSMVPVQIFKSRSVYAILIYGFLIRFSFLIFSYYVPILYQAVRHQSATNSGINLLPFMLGVVITVMAAGQIVGKFGYYWPFLVACPIFLAIGSGLFFTIVPSTSSAHLIGFQILAGVGTGFGMQNALIAIQVEFRDNPRLLGQASGMASFAQFFGGTVGLGLAEPVFASELSKYLLIFAPEANSTIVRESPVAIYTDLPASQIPGVVVAYTHALRVVFIIGVPAAGLALITAMFIKNLRIVKAAPPAPAGAAKPPAATEAAAVEAQVVKGEKDDKDSEKDERSDAN</sequence>
<feature type="region of interest" description="Disordered" evidence="5">
    <location>
        <begin position="546"/>
        <end position="569"/>
    </location>
</feature>
<feature type="transmembrane region" description="Helical" evidence="6">
    <location>
        <begin position="227"/>
        <end position="248"/>
    </location>
</feature>
<dbReference type="Gene3D" id="1.20.1720.10">
    <property type="entry name" value="Multidrug resistance protein D"/>
    <property type="match status" value="1"/>
</dbReference>
<dbReference type="CDD" id="cd17502">
    <property type="entry name" value="MFS_Azr1_MDR_like"/>
    <property type="match status" value="1"/>
</dbReference>
<comment type="subcellular location">
    <subcellularLocation>
        <location evidence="1">Membrane</location>
        <topology evidence="1">Multi-pass membrane protein</topology>
    </subcellularLocation>
</comment>
<dbReference type="GO" id="GO:0005886">
    <property type="term" value="C:plasma membrane"/>
    <property type="evidence" value="ECO:0007669"/>
    <property type="project" value="TreeGrafter"/>
</dbReference>
<feature type="transmembrane region" description="Helical" evidence="6">
    <location>
        <begin position="362"/>
        <end position="383"/>
    </location>
</feature>
<dbReference type="PANTHER" id="PTHR23501:SF198">
    <property type="entry name" value="AZOLE RESISTANCE PROTEIN 1-RELATED"/>
    <property type="match status" value="1"/>
</dbReference>
<dbReference type="PRINTS" id="PR01036">
    <property type="entry name" value="TCRTETB"/>
</dbReference>
<keyword evidence="9" id="KW-1185">Reference proteome</keyword>
<dbReference type="Pfam" id="PF07690">
    <property type="entry name" value="MFS_1"/>
    <property type="match status" value="1"/>
</dbReference>
<evidence type="ECO:0000313" key="9">
    <source>
        <dbReference type="Proteomes" id="UP000772434"/>
    </source>
</evidence>
<proteinExistence type="predicted"/>
<keyword evidence="2 6" id="KW-0812">Transmembrane</keyword>
<feature type="transmembrane region" description="Helical" evidence="6">
    <location>
        <begin position="26"/>
        <end position="51"/>
    </location>
</feature>
<feature type="transmembrane region" description="Helical" evidence="6">
    <location>
        <begin position="389"/>
        <end position="411"/>
    </location>
</feature>
<evidence type="ECO:0000256" key="6">
    <source>
        <dbReference type="SAM" id="Phobius"/>
    </source>
</evidence>
<dbReference type="GO" id="GO:0022857">
    <property type="term" value="F:transmembrane transporter activity"/>
    <property type="evidence" value="ECO:0007669"/>
    <property type="project" value="InterPro"/>
</dbReference>
<evidence type="ECO:0000313" key="8">
    <source>
        <dbReference type="EMBL" id="KAF9064542.1"/>
    </source>
</evidence>
<evidence type="ECO:0000259" key="7">
    <source>
        <dbReference type="PROSITE" id="PS50850"/>
    </source>
</evidence>
<organism evidence="8 9">
    <name type="scientific">Rhodocollybia butyracea</name>
    <dbReference type="NCBI Taxonomy" id="206335"/>
    <lineage>
        <taxon>Eukaryota</taxon>
        <taxon>Fungi</taxon>
        <taxon>Dikarya</taxon>
        <taxon>Basidiomycota</taxon>
        <taxon>Agaricomycotina</taxon>
        <taxon>Agaricomycetes</taxon>
        <taxon>Agaricomycetidae</taxon>
        <taxon>Agaricales</taxon>
        <taxon>Marasmiineae</taxon>
        <taxon>Omphalotaceae</taxon>
        <taxon>Rhodocollybia</taxon>
    </lineage>
</organism>
<dbReference type="EMBL" id="JADNRY010000121">
    <property type="protein sequence ID" value="KAF9064542.1"/>
    <property type="molecule type" value="Genomic_DNA"/>
</dbReference>
<dbReference type="Gene3D" id="1.20.1250.20">
    <property type="entry name" value="MFS general substrate transporter like domains"/>
    <property type="match status" value="1"/>
</dbReference>
<feature type="transmembrane region" description="Helical" evidence="6">
    <location>
        <begin position="186"/>
        <end position="206"/>
    </location>
</feature>
<feature type="compositionally biased region" description="Basic and acidic residues" evidence="5">
    <location>
        <begin position="552"/>
        <end position="569"/>
    </location>
</feature>
<accession>A0A9P5PL58</accession>
<feature type="transmembrane region" description="Helical" evidence="6">
    <location>
        <begin position="337"/>
        <end position="355"/>
    </location>
</feature>